<reference evidence="1" key="1">
    <citation type="submission" date="2014-11" db="EMBL/GenBank/DDBJ databases">
        <authorList>
            <person name="Amaro Gonzalez C."/>
        </authorList>
    </citation>
    <scope>NUCLEOTIDE SEQUENCE</scope>
</reference>
<organism evidence="1">
    <name type="scientific">Anguilla anguilla</name>
    <name type="common">European freshwater eel</name>
    <name type="synonym">Muraena anguilla</name>
    <dbReference type="NCBI Taxonomy" id="7936"/>
    <lineage>
        <taxon>Eukaryota</taxon>
        <taxon>Metazoa</taxon>
        <taxon>Chordata</taxon>
        <taxon>Craniata</taxon>
        <taxon>Vertebrata</taxon>
        <taxon>Euteleostomi</taxon>
        <taxon>Actinopterygii</taxon>
        <taxon>Neopterygii</taxon>
        <taxon>Teleostei</taxon>
        <taxon>Anguilliformes</taxon>
        <taxon>Anguillidae</taxon>
        <taxon>Anguilla</taxon>
    </lineage>
</organism>
<dbReference type="EMBL" id="GBXM01093485">
    <property type="protein sequence ID" value="JAH15092.1"/>
    <property type="molecule type" value="Transcribed_RNA"/>
</dbReference>
<sequence>MQQPVSADGVPMLIILPRRKLLHMSI</sequence>
<reference evidence="1" key="2">
    <citation type="journal article" date="2015" name="Fish Shellfish Immunol.">
        <title>Early steps in the European eel (Anguilla anguilla)-Vibrio vulnificus interaction in the gills: Role of the RtxA13 toxin.</title>
        <authorList>
            <person name="Callol A."/>
            <person name="Pajuelo D."/>
            <person name="Ebbesson L."/>
            <person name="Teles M."/>
            <person name="MacKenzie S."/>
            <person name="Amaro C."/>
        </authorList>
    </citation>
    <scope>NUCLEOTIDE SEQUENCE</scope>
</reference>
<evidence type="ECO:0000313" key="1">
    <source>
        <dbReference type="EMBL" id="JAH15092.1"/>
    </source>
</evidence>
<protein>
    <submittedName>
        <fullName evidence="1">Uncharacterized protein</fullName>
    </submittedName>
</protein>
<proteinExistence type="predicted"/>
<dbReference type="AlphaFoldDB" id="A0A0E9QF00"/>
<name>A0A0E9QF00_ANGAN</name>
<accession>A0A0E9QF00</accession>